<dbReference type="CDD" id="cd00144">
    <property type="entry name" value="MPP_PPP_family"/>
    <property type="match status" value="1"/>
</dbReference>
<feature type="domain" description="Calcineurin-like phosphoesterase" evidence="2">
    <location>
        <begin position="100"/>
        <end position="255"/>
    </location>
</feature>
<dbReference type="InterPro" id="IPR050126">
    <property type="entry name" value="Ap4A_hydrolase"/>
</dbReference>
<dbReference type="InterPro" id="IPR029052">
    <property type="entry name" value="Metallo-depent_PP-like"/>
</dbReference>
<dbReference type="PANTHER" id="PTHR42850:SF4">
    <property type="entry name" value="ZINC-DEPENDENT ENDOPOLYPHOSPHATASE"/>
    <property type="match status" value="1"/>
</dbReference>
<evidence type="ECO:0000259" key="2">
    <source>
        <dbReference type="Pfam" id="PF00149"/>
    </source>
</evidence>
<dbReference type="PANTHER" id="PTHR42850">
    <property type="entry name" value="METALLOPHOSPHOESTERASE"/>
    <property type="match status" value="1"/>
</dbReference>
<dbReference type="InterPro" id="IPR004843">
    <property type="entry name" value="Calcineurin-like_PHP"/>
</dbReference>
<evidence type="ECO:0000313" key="3">
    <source>
        <dbReference type="EMBL" id="KAJ2897550.1"/>
    </source>
</evidence>
<dbReference type="SUPFAM" id="SSF56300">
    <property type="entry name" value="Metallo-dependent phosphatases"/>
    <property type="match status" value="1"/>
</dbReference>
<dbReference type="GO" id="GO:0016791">
    <property type="term" value="F:phosphatase activity"/>
    <property type="evidence" value="ECO:0007669"/>
    <property type="project" value="TreeGrafter"/>
</dbReference>
<dbReference type="GO" id="GO:0000298">
    <property type="term" value="F:endopolyphosphatase activity"/>
    <property type="evidence" value="ECO:0007669"/>
    <property type="project" value="TreeGrafter"/>
</dbReference>
<feature type="compositionally biased region" description="Basic residues" evidence="1">
    <location>
        <begin position="179"/>
        <end position="188"/>
    </location>
</feature>
<dbReference type="Proteomes" id="UP001201980">
    <property type="component" value="Unassembled WGS sequence"/>
</dbReference>
<organism evidence="3 4">
    <name type="scientific">Zalerion maritima</name>
    <dbReference type="NCBI Taxonomy" id="339359"/>
    <lineage>
        <taxon>Eukaryota</taxon>
        <taxon>Fungi</taxon>
        <taxon>Dikarya</taxon>
        <taxon>Ascomycota</taxon>
        <taxon>Pezizomycotina</taxon>
        <taxon>Sordariomycetes</taxon>
        <taxon>Lulworthiomycetidae</taxon>
        <taxon>Lulworthiales</taxon>
        <taxon>Lulworthiaceae</taxon>
        <taxon>Zalerion</taxon>
    </lineage>
</organism>
<protein>
    <submittedName>
        <fullName evidence="3">Ser thr protein phosphatase family</fullName>
    </submittedName>
</protein>
<reference evidence="3" key="1">
    <citation type="submission" date="2022-07" db="EMBL/GenBank/DDBJ databases">
        <title>Draft genome sequence of Zalerion maritima ATCC 34329, a (micro)plastics degrading marine fungus.</title>
        <authorList>
            <person name="Paco A."/>
            <person name="Goncalves M.F.M."/>
            <person name="Rocha-Santos T.A.P."/>
            <person name="Alves A."/>
        </authorList>
    </citation>
    <scope>NUCLEOTIDE SEQUENCE</scope>
    <source>
        <strain evidence="3">ATCC 34329</strain>
    </source>
</reference>
<accession>A0AAD5WRI5</accession>
<feature type="region of interest" description="Disordered" evidence="1">
    <location>
        <begin position="178"/>
        <end position="205"/>
    </location>
</feature>
<dbReference type="GO" id="GO:0006798">
    <property type="term" value="P:polyphosphate catabolic process"/>
    <property type="evidence" value="ECO:0007669"/>
    <property type="project" value="TreeGrafter"/>
</dbReference>
<dbReference type="GO" id="GO:0005737">
    <property type="term" value="C:cytoplasm"/>
    <property type="evidence" value="ECO:0007669"/>
    <property type="project" value="TreeGrafter"/>
</dbReference>
<feature type="compositionally biased region" description="Acidic residues" evidence="1">
    <location>
        <begin position="193"/>
        <end position="205"/>
    </location>
</feature>
<dbReference type="Gene3D" id="3.60.21.10">
    <property type="match status" value="1"/>
</dbReference>
<keyword evidence="4" id="KW-1185">Reference proteome</keyword>
<evidence type="ECO:0000313" key="4">
    <source>
        <dbReference type="Proteomes" id="UP001201980"/>
    </source>
</evidence>
<proteinExistence type="predicted"/>
<sequence>MASLLPARRRRQAVIVVFVFAVLCYITYTRSALTFTAPDHENHTHPPPSPTLLTPEHLPAVYGTTARPPFKDLILQGSLPQKYLPKLETDKPDDKHEGKRLIFIGDVHGMLGPLKELLQKISFDAAGGDHVIFTGDMVMKGPDSVGVVDYAMEIGASAVRGNHEDRVLLAAQQLDLERRRRKHQHKKTKSEGSEEEQAKEESDEDYQYALTDPMEEEHFSHGDDKDRNVARRLSTHQLTWLASLPVILNVGHLPPMGDVVTVHAGLVPGVPLDKQDPWAVMNMRTLLYLGDELRVEFARQAVESARRALEPNEDKKERINVGPKETEVQDLAMRDRKDWDNDVFVPVASREGERWTKVWEKAMRKLAKDARKADAEDDGATATKKDHLMSVIFGHDSKRGLQLGKYSYGVDSGCVRGGQLTALIVEATPNRKRAETNMVGVECRSAGRAAENEDDF</sequence>
<dbReference type="AlphaFoldDB" id="A0AAD5WRI5"/>
<dbReference type="EMBL" id="JAKWBI020000271">
    <property type="protein sequence ID" value="KAJ2897550.1"/>
    <property type="molecule type" value="Genomic_DNA"/>
</dbReference>
<dbReference type="Pfam" id="PF00149">
    <property type="entry name" value="Metallophos"/>
    <property type="match status" value="1"/>
</dbReference>
<gene>
    <name evidence="3" type="ORF">MKZ38_004622</name>
</gene>
<name>A0AAD5WRI5_9PEZI</name>
<evidence type="ECO:0000256" key="1">
    <source>
        <dbReference type="SAM" id="MobiDB-lite"/>
    </source>
</evidence>
<comment type="caution">
    <text evidence="3">The sequence shown here is derived from an EMBL/GenBank/DDBJ whole genome shotgun (WGS) entry which is preliminary data.</text>
</comment>